<accession>A0A5N5LZ72</accession>
<name>A0A5N5LZ72_9ROSI</name>
<evidence type="ECO:0000256" key="2">
    <source>
        <dbReference type="SAM" id="Phobius"/>
    </source>
</evidence>
<feature type="transmembrane region" description="Helical" evidence="2">
    <location>
        <begin position="492"/>
        <end position="525"/>
    </location>
</feature>
<proteinExistence type="predicted"/>
<feature type="compositionally biased region" description="Polar residues" evidence="1">
    <location>
        <begin position="1"/>
        <end position="22"/>
    </location>
</feature>
<keyword evidence="4" id="KW-1185">Reference proteome</keyword>
<protein>
    <recommendedName>
        <fullName evidence="5">Protein CPR-5</fullName>
    </recommendedName>
</protein>
<dbReference type="EMBL" id="VDCV01000007">
    <property type="protein sequence ID" value="KAB5548090.1"/>
    <property type="molecule type" value="Genomic_DNA"/>
</dbReference>
<dbReference type="PANTHER" id="PTHR35322:SF2">
    <property type="entry name" value="PROTEIN CPR-5"/>
    <property type="match status" value="1"/>
</dbReference>
<keyword evidence="2" id="KW-1133">Transmembrane helix</keyword>
<comment type="caution">
    <text evidence="3">The sequence shown here is derived from an EMBL/GenBank/DDBJ whole genome shotgun (WGS) entry which is preliminary data.</text>
</comment>
<keyword evidence="2" id="KW-0812">Transmembrane</keyword>
<gene>
    <name evidence="3" type="ORF">DKX38_011496</name>
</gene>
<dbReference type="GO" id="GO:0006952">
    <property type="term" value="P:defense response"/>
    <property type="evidence" value="ECO:0007669"/>
    <property type="project" value="InterPro"/>
</dbReference>
<organism evidence="3 4">
    <name type="scientific">Salix brachista</name>
    <dbReference type="NCBI Taxonomy" id="2182728"/>
    <lineage>
        <taxon>Eukaryota</taxon>
        <taxon>Viridiplantae</taxon>
        <taxon>Streptophyta</taxon>
        <taxon>Embryophyta</taxon>
        <taxon>Tracheophyta</taxon>
        <taxon>Spermatophyta</taxon>
        <taxon>Magnoliopsida</taxon>
        <taxon>eudicotyledons</taxon>
        <taxon>Gunneridae</taxon>
        <taxon>Pentapetalae</taxon>
        <taxon>rosids</taxon>
        <taxon>fabids</taxon>
        <taxon>Malpighiales</taxon>
        <taxon>Salicaceae</taxon>
        <taxon>Saliceae</taxon>
        <taxon>Salix</taxon>
    </lineage>
</organism>
<feature type="transmembrane region" description="Helical" evidence="2">
    <location>
        <begin position="461"/>
        <end position="480"/>
    </location>
</feature>
<evidence type="ECO:0008006" key="5">
    <source>
        <dbReference type="Google" id="ProtNLM"/>
    </source>
</evidence>
<dbReference type="PANTHER" id="PTHR35322">
    <property type="entry name" value="PROTEIN CPR-5"/>
    <property type="match status" value="1"/>
</dbReference>
<dbReference type="InterPro" id="IPR044708">
    <property type="entry name" value="CPR5"/>
</dbReference>
<dbReference type="Proteomes" id="UP000326939">
    <property type="component" value="Chromosome 7"/>
</dbReference>
<dbReference type="GO" id="GO:0010090">
    <property type="term" value="P:trichome morphogenesis"/>
    <property type="evidence" value="ECO:0007669"/>
    <property type="project" value="InterPro"/>
</dbReference>
<feature type="transmembrane region" description="Helical" evidence="2">
    <location>
        <begin position="531"/>
        <end position="550"/>
    </location>
</feature>
<feature type="transmembrane region" description="Helical" evidence="2">
    <location>
        <begin position="571"/>
        <end position="591"/>
    </location>
</feature>
<evidence type="ECO:0000313" key="3">
    <source>
        <dbReference type="EMBL" id="KAB5548090.1"/>
    </source>
</evidence>
<reference evidence="4" key="1">
    <citation type="journal article" date="2019" name="Gigascience">
        <title>De novo genome assembly of the endangered Acer yangbiense, a plant species with extremely small populations endemic to Yunnan Province, China.</title>
        <authorList>
            <person name="Yang J."/>
            <person name="Wariss H.M."/>
            <person name="Tao L."/>
            <person name="Zhang R."/>
            <person name="Yun Q."/>
            <person name="Hollingsworth P."/>
            <person name="Dao Z."/>
            <person name="Luo G."/>
            <person name="Guo H."/>
            <person name="Ma Y."/>
            <person name="Sun W."/>
        </authorList>
    </citation>
    <scope>NUCLEOTIDE SEQUENCE [LARGE SCALE GENOMIC DNA]</scope>
    <source>
        <strain evidence="4">cv. br00</strain>
    </source>
</reference>
<evidence type="ECO:0000256" key="1">
    <source>
        <dbReference type="SAM" id="MobiDB-lite"/>
    </source>
</evidence>
<keyword evidence="2" id="KW-0472">Membrane</keyword>
<feature type="region of interest" description="Disordered" evidence="1">
    <location>
        <begin position="1"/>
        <end position="71"/>
    </location>
</feature>
<dbReference type="AlphaFoldDB" id="A0A5N5LZ72"/>
<evidence type="ECO:0000313" key="4">
    <source>
        <dbReference type="Proteomes" id="UP000326939"/>
    </source>
</evidence>
<sequence>MDTAPSPSLTIQEPTPIDQSNPAVEDDYNPKPINRKKKKRVLKDTTITPSPPSSSSSSSVTASMNRSSHVAYKRRSPRVVYAPLRHRGGVGDGDVEAIALPLGMSFAAVVAQVSSVFRFILERKDAAGERLSVDHLSMVIVSLFSRLTCNFILTLESVWSNFIDAWNVGKTELNVSTSMQICTSAVRESLANVFGDKFDFFARNFQKSFGSTLSTLRLINESSINKRPPALIHQSLEISAPDRTPNKSVDCTSSTCIKDYDSETDFPTSSTGDQTHILEEVEENISMGCLGQELALHGQTNQLACAPSSYPVINMFSTIERSVVEQARSNDLKEIEIGLAVKKLKLEEDLLNLTSESNYLERSKLVMGMSKASFKVGKFKTQLEDTRHAELHRKCLDCLVAGLFIMSASLTYSTYVYSYKRIKEATASCSLSHKESKFGWFANPFSSFNSWLQILTCQVQVVSQMAFGILIIIAVAFLLVQRSSTQQRTMPITFILLLLGAVCGFTGKLCVDTLGGSGLLWLLYWEAMCTLQFFSNVCTSTLFWLLHGPVIAIAQGTKPNTICPYWLRQSLFYTTSLLLLPLCCGLLPFAGPGEWADHFFFGKTDG</sequence>
<dbReference type="GO" id="GO:0010150">
    <property type="term" value="P:leaf senescence"/>
    <property type="evidence" value="ECO:0007669"/>
    <property type="project" value="InterPro"/>
</dbReference>